<feature type="transmembrane region" description="Helical" evidence="8">
    <location>
        <begin position="12"/>
        <end position="34"/>
    </location>
</feature>
<name>A0A8J7NVH1_ATRSP</name>
<comment type="caution">
    <text evidence="9">The sequence shown here is derived from an EMBL/GenBank/DDBJ whole genome shotgun (WGS) entry which is preliminary data.</text>
</comment>
<feature type="transmembrane region" description="Helical" evidence="8">
    <location>
        <begin position="429"/>
        <end position="452"/>
    </location>
</feature>
<dbReference type="PIRSF" id="PIRSF028739">
    <property type="entry name" value="Folate_carrier"/>
    <property type="match status" value="1"/>
</dbReference>
<protein>
    <submittedName>
        <fullName evidence="9">S19A3 protein</fullName>
    </submittedName>
</protein>
<dbReference type="NCBIfam" id="TIGR00806">
    <property type="entry name" value="rfc"/>
    <property type="match status" value="1"/>
</dbReference>
<keyword evidence="6 8" id="KW-0472">Membrane</keyword>
<evidence type="ECO:0000313" key="10">
    <source>
        <dbReference type="Proteomes" id="UP000736164"/>
    </source>
</evidence>
<feature type="transmembrane region" description="Helical" evidence="8">
    <location>
        <begin position="334"/>
        <end position="352"/>
    </location>
</feature>
<dbReference type="GO" id="GO:0005886">
    <property type="term" value="C:plasma membrane"/>
    <property type="evidence" value="ECO:0007669"/>
    <property type="project" value="UniProtKB-ARBA"/>
</dbReference>
<evidence type="ECO:0000313" key="9">
    <source>
        <dbReference type="EMBL" id="MBN3320487.1"/>
    </source>
</evidence>
<feature type="transmembrane region" description="Helical" evidence="8">
    <location>
        <begin position="358"/>
        <end position="382"/>
    </location>
</feature>
<evidence type="ECO:0000256" key="1">
    <source>
        <dbReference type="ARBA" id="ARBA00004141"/>
    </source>
</evidence>
<dbReference type="Gene3D" id="1.20.1250.20">
    <property type="entry name" value="MFS general substrate transporter like domains"/>
    <property type="match status" value="1"/>
</dbReference>
<keyword evidence="5 8" id="KW-1133">Transmembrane helix</keyword>
<evidence type="ECO:0000256" key="4">
    <source>
        <dbReference type="ARBA" id="ARBA00022692"/>
    </source>
</evidence>
<dbReference type="InterPro" id="IPR002666">
    <property type="entry name" value="Folate_carrier"/>
</dbReference>
<gene>
    <name evidence="9" type="primary">Slc19a3_1</name>
    <name evidence="9" type="ORF">GTO95_0012198</name>
</gene>
<feature type="transmembrane region" description="Helical" evidence="8">
    <location>
        <begin position="54"/>
        <end position="73"/>
    </location>
</feature>
<dbReference type="GO" id="GO:0090482">
    <property type="term" value="F:vitamin transmembrane transporter activity"/>
    <property type="evidence" value="ECO:0007669"/>
    <property type="project" value="InterPro"/>
</dbReference>
<accession>A0A8J7NVH1</accession>
<evidence type="ECO:0000256" key="8">
    <source>
        <dbReference type="SAM" id="Phobius"/>
    </source>
</evidence>
<dbReference type="AlphaFoldDB" id="A0A8J7NVH1"/>
<proteinExistence type="inferred from homology"/>
<feature type="transmembrane region" description="Helical" evidence="8">
    <location>
        <begin position="141"/>
        <end position="161"/>
    </location>
</feature>
<feature type="transmembrane region" description="Helical" evidence="8">
    <location>
        <begin position="110"/>
        <end position="129"/>
    </location>
</feature>
<evidence type="ECO:0000256" key="5">
    <source>
        <dbReference type="ARBA" id="ARBA00022989"/>
    </source>
</evidence>
<organism evidence="9 10">
    <name type="scientific">Atractosteus spatula</name>
    <name type="common">Alligator gar</name>
    <name type="synonym">Lepisosteus spatula</name>
    <dbReference type="NCBI Taxonomy" id="7917"/>
    <lineage>
        <taxon>Eukaryota</taxon>
        <taxon>Metazoa</taxon>
        <taxon>Chordata</taxon>
        <taxon>Craniata</taxon>
        <taxon>Vertebrata</taxon>
        <taxon>Euteleostomi</taxon>
        <taxon>Actinopterygii</taxon>
        <taxon>Neopterygii</taxon>
        <taxon>Holostei</taxon>
        <taxon>Semionotiformes</taxon>
        <taxon>Lepisosteidae</taxon>
        <taxon>Atractosteus</taxon>
    </lineage>
</organism>
<evidence type="ECO:0000256" key="7">
    <source>
        <dbReference type="SAM" id="MobiDB-lite"/>
    </source>
</evidence>
<dbReference type="EMBL" id="JAAWVO010051791">
    <property type="protein sequence ID" value="MBN3320487.1"/>
    <property type="molecule type" value="Genomic_DNA"/>
</dbReference>
<keyword evidence="3" id="KW-0813">Transport</keyword>
<feature type="non-terminal residue" evidence="9">
    <location>
        <position position="485"/>
    </location>
</feature>
<dbReference type="SUPFAM" id="SSF103473">
    <property type="entry name" value="MFS general substrate transporter"/>
    <property type="match status" value="1"/>
</dbReference>
<feature type="transmembrane region" description="Helical" evidence="8">
    <location>
        <begin position="80"/>
        <end position="98"/>
    </location>
</feature>
<comment type="subcellular location">
    <subcellularLocation>
        <location evidence="1">Membrane</location>
        <topology evidence="1">Multi-pass membrane protein</topology>
    </subcellularLocation>
</comment>
<dbReference type="InterPro" id="IPR036259">
    <property type="entry name" value="MFS_trans_sf"/>
</dbReference>
<dbReference type="PANTHER" id="PTHR10686:SF37">
    <property type="entry name" value="THIAMINE TRANSPORTER 2"/>
    <property type="match status" value="1"/>
</dbReference>
<dbReference type="PANTHER" id="PTHR10686">
    <property type="entry name" value="FOLATE TRANSPORTER"/>
    <property type="match status" value="1"/>
</dbReference>
<keyword evidence="4 8" id="KW-0812">Transmembrane</keyword>
<reference evidence="9" key="1">
    <citation type="journal article" date="2021" name="Cell">
        <title>Tracing the genetic footprints of vertebrate landing in non-teleost ray-finned fishes.</title>
        <authorList>
            <person name="Bi X."/>
            <person name="Wang K."/>
            <person name="Yang L."/>
            <person name="Pan H."/>
            <person name="Jiang H."/>
            <person name="Wei Q."/>
            <person name="Fang M."/>
            <person name="Yu H."/>
            <person name="Zhu C."/>
            <person name="Cai Y."/>
            <person name="He Y."/>
            <person name="Gan X."/>
            <person name="Zeng H."/>
            <person name="Yu D."/>
            <person name="Zhu Y."/>
            <person name="Jiang H."/>
            <person name="Qiu Q."/>
            <person name="Yang H."/>
            <person name="Zhang Y.E."/>
            <person name="Wang W."/>
            <person name="Zhu M."/>
            <person name="He S."/>
            <person name="Zhang G."/>
        </authorList>
    </citation>
    <scope>NUCLEOTIDE SEQUENCE</scope>
    <source>
        <strain evidence="9">Allg_001</strain>
    </source>
</reference>
<feature type="region of interest" description="Disordered" evidence="7">
    <location>
        <begin position="206"/>
        <end position="226"/>
    </location>
</feature>
<dbReference type="Pfam" id="PF01770">
    <property type="entry name" value="Folate_carrier"/>
    <property type="match status" value="1"/>
</dbReference>
<evidence type="ECO:0000256" key="6">
    <source>
        <dbReference type="ARBA" id="ARBA00023136"/>
    </source>
</evidence>
<evidence type="ECO:0000256" key="2">
    <source>
        <dbReference type="ARBA" id="ARBA00005773"/>
    </source>
</evidence>
<keyword evidence="10" id="KW-1185">Reference proteome</keyword>
<feature type="transmembrane region" description="Helical" evidence="8">
    <location>
        <begin position="167"/>
        <end position="191"/>
    </location>
</feature>
<feature type="transmembrane region" description="Helical" evidence="8">
    <location>
        <begin position="394"/>
        <end position="417"/>
    </location>
</feature>
<evidence type="ECO:0000256" key="3">
    <source>
        <dbReference type="ARBA" id="ARBA00022448"/>
    </source>
</evidence>
<sequence length="485" mass="54879">METLKRLQSGWWFPTVVLCVYGLFTTVKPIEPFLTPYLTGLDKNLTTEEVTNKVFPVWTYSYLIVLIPAFLATDYLRYKPVIILQGLNLIITTLMLLWAEGVLAMQFMEFFYGMVTAMDVAYFSYIYSVVELEHYQKVTSYCRSVQLVGYTVGSVLGQVLVTFSLMSYFYILVMTLVFICIALLSSCFLPMPKRSIFFHRKETLQDGGQTQAPSPQHRDPDTPEGACQTDVGGTVLSNGKHKENEHSFVSILAQLWFDFLQCYSTKQLVYWSLWWALATCGYNQTVNYVQVLWEHIEPSQNFTAYNGGVEAVSSLFGAASAYAIGFTEVDWTMWGELALGLFSALSAAALYLMTFTDIIWVCYTGYTVFKALYMLLITIAMFQIAAHLSMERYALVFGANNFGALVLQTILTVIVVDSRGLGLDIIPQFIIYGSYFAAIAALFLLRGIYTLVHERSKRNMEEVPEPNQGWDAEDLDGDNILSQRL</sequence>
<feature type="non-terminal residue" evidence="9">
    <location>
        <position position="1"/>
    </location>
</feature>
<comment type="similarity">
    <text evidence="2">Belongs to the reduced folate carrier (RFC) transporter (TC 2.A.48) family.</text>
</comment>
<dbReference type="Proteomes" id="UP000736164">
    <property type="component" value="Unassembled WGS sequence"/>
</dbReference>
<dbReference type="FunFam" id="1.20.1250.20:FF:000225">
    <property type="entry name" value="Solute carrier family 19 member 1"/>
    <property type="match status" value="1"/>
</dbReference>